<feature type="domain" description="Initiator Rep protein WH1" evidence="2">
    <location>
        <begin position="7"/>
        <end position="157"/>
    </location>
</feature>
<dbReference type="Proteomes" id="UP000002425">
    <property type="component" value="Plasmid 1"/>
</dbReference>
<reference evidence="3" key="1">
    <citation type="submission" date="2006-03" db="EMBL/GenBank/DDBJ databases">
        <title>Complete sequence of Plasmid1 of Psychrobacter cryohalolentis K5.</title>
        <authorList>
            <consortium name="US DOE Joint Genome Institute"/>
            <person name="Copeland A."/>
            <person name="Lucas S."/>
            <person name="Lapidus A."/>
            <person name="Barry K."/>
            <person name="Detter J.C."/>
            <person name="Glavina del Rio T."/>
            <person name="Hammon N."/>
            <person name="Israni S."/>
            <person name="Dalin E."/>
            <person name="Tice H."/>
            <person name="Pitluck S."/>
            <person name="Brettin T."/>
            <person name="Bruce D."/>
            <person name="Han C."/>
            <person name="Tapia R."/>
            <person name="Sims D.R."/>
            <person name="Gilna P."/>
            <person name="Schmutz J."/>
            <person name="Larimer F."/>
            <person name="Land M."/>
            <person name="Hauser L."/>
            <person name="Kyrpides N."/>
            <person name="Kim E."/>
            <person name="Richardson P."/>
        </authorList>
    </citation>
    <scope>NUCLEOTIDE SEQUENCE [LARGE SCALE GENOMIC DNA]</scope>
    <source>
        <strain evidence="3">K5</strain>
        <plasmid evidence="3">1</plasmid>
    </source>
</reference>
<proteinExistence type="inferred from homology"/>
<keyword evidence="3" id="KW-0614">Plasmid</keyword>
<dbReference type="InterPro" id="IPR036390">
    <property type="entry name" value="WH_DNA-bd_sf"/>
</dbReference>
<sequence length="315" mass="36586">MSNKQLIAKDNKLIGASYSLGIPEQRLIFLAIIEAREQKQLIDAKGVLNIRAKSYQEQFKVEKHTSYDALKSATSGLFDAHFEYEDIHEKTGKQARHVIRWVQKISYIDDAGMVELQFTDAVIPLITRLSEQYTEYELKQVSELQSEYSIRLYELMMQWKAVGKTNKISVDDLRRKLGVEPKQYKKMNNFKARVLDHAINQINEHTDIQAEYDQYKDGRAIAGFTFKFKVKKNKVKIAAKVEADNVDRSTIEGLNDKQLGRIARNPSFIADYNDLVSSTSPAGQDMNMWELEMINRLKKDISQFKKRPIREYLEY</sequence>
<dbReference type="eggNOG" id="COG5527">
    <property type="taxonomic scope" value="Bacteria"/>
</dbReference>
<dbReference type="NCBIfam" id="NF038290">
    <property type="entry name" value="repM_Acin"/>
    <property type="match status" value="1"/>
</dbReference>
<evidence type="ECO:0000259" key="2">
    <source>
        <dbReference type="Pfam" id="PF01051"/>
    </source>
</evidence>
<dbReference type="EMBL" id="CP000324">
    <property type="protein sequence ID" value="ABE76270.1"/>
    <property type="molecule type" value="Genomic_DNA"/>
</dbReference>
<evidence type="ECO:0000313" key="4">
    <source>
        <dbReference type="Proteomes" id="UP000002425"/>
    </source>
</evidence>
<gene>
    <name evidence="3" type="ORF">Pcryo_2493</name>
</gene>
<comment type="similarity">
    <text evidence="1">Belongs to the initiator RepB protein family.</text>
</comment>
<dbReference type="GO" id="GO:0006270">
    <property type="term" value="P:DNA replication initiation"/>
    <property type="evidence" value="ECO:0007669"/>
    <property type="project" value="InterPro"/>
</dbReference>
<geneLocation type="plasmid" evidence="3 4">
    <name>1</name>
</geneLocation>
<dbReference type="SUPFAM" id="SSF46785">
    <property type="entry name" value="Winged helix' DNA-binding domain"/>
    <property type="match status" value="2"/>
</dbReference>
<keyword evidence="4" id="KW-1185">Reference proteome</keyword>
<dbReference type="Pfam" id="PF21205">
    <property type="entry name" value="Rep3_C"/>
    <property type="match status" value="1"/>
</dbReference>
<dbReference type="AlphaFoldDB" id="Q1Q7S1"/>
<dbReference type="Gene3D" id="1.10.10.10">
    <property type="entry name" value="Winged helix-like DNA-binding domain superfamily/Winged helix DNA-binding domain"/>
    <property type="match status" value="2"/>
</dbReference>
<dbReference type="KEGG" id="pcr:Pcryo_2493"/>
<dbReference type="GO" id="GO:0003887">
    <property type="term" value="F:DNA-directed DNA polymerase activity"/>
    <property type="evidence" value="ECO:0007669"/>
    <property type="project" value="InterPro"/>
</dbReference>
<dbReference type="InterPro" id="IPR036388">
    <property type="entry name" value="WH-like_DNA-bd_sf"/>
</dbReference>
<dbReference type="Pfam" id="PF01051">
    <property type="entry name" value="Rep3_N"/>
    <property type="match status" value="1"/>
</dbReference>
<evidence type="ECO:0000256" key="1">
    <source>
        <dbReference type="ARBA" id="ARBA00038283"/>
    </source>
</evidence>
<dbReference type="InterPro" id="IPR000525">
    <property type="entry name" value="Initiator_Rep_WH1"/>
</dbReference>
<protein>
    <submittedName>
        <fullName evidence="3">Initiator RepB protein</fullName>
    </submittedName>
</protein>
<accession>Q1Q7S1</accession>
<organism evidence="3 4">
    <name type="scientific">Psychrobacter cryohalolentis (strain ATCC BAA-1226 / DSM 17306 / VKM B-2378 / K5)</name>
    <dbReference type="NCBI Taxonomy" id="335284"/>
    <lineage>
        <taxon>Bacteria</taxon>
        <taxon>Pseudomonadati</taxon>
        <taxon>Pseudomonadota</taxon>
        <taxon>Gammaproteobacteria</taxon>
        <taxon>Moraxellales</taxon>
        <taxon>Moraxellaceae</taxon>
        <taxon>Psychrobacter</taxon>
    </lineage>
</organism>
<name>Q1Q7S1_PSYCK</name>
<dbReference type="RefSeq" id="WP_011512352.1">
    <property type="nucleotide sequence ID" value="NC_007968.1"/>
</dbReference>
<dbReference type="HOGENOM" id="CLU_047367_1_0_6"/>
<evidence type="ECO:0000313" key="3">
    <source>
        <dbReference type="EMBL" id="ABE76270.1"/>
    </source>
</evidence>